<name>A0A4C1Y8E4_EUMVA</name>
<dbReference type="InterPro" id="IPR036397">
    <property type="entry name" value="RNaseH_sf"/>
</dbReference>
<comment type="caution">
    <text evidence="1">The sequence shown here is derived from an EMBL/GenBank/DDBJ whole genome shotgun (WGS) entry which is preliminary data.</text>
</comment>
<evidence type="ECO:0008006" key="3">
    <source>
        <dbReference type="Google" id="ProtNLM"/>
    </source>
</evidence>
<proteinExistence type="predicted"/>
<evidence type="ECO:0000313" key="2">
    <source>
        <dbReference type="Proteomes" id="UP000299102"/>
    </source>
</evidence>
<protein>
    <recommendedName>
        <fullName evidence="3">Mariner Mos1 transposase</fullName>
    </recommendedName>
</protein>
<evidence type="ECO:0000313" key="1">
    <source>
        <dbReference type="EMBL" id="GBP72216.1"/>
    </source>
</evidence>
<organism evidence="1 2">
    <name type="scientific">Eumeta variegata</name>
    <name type="common">Bagworm moth</name>
    <name type="synonym">Eumeta japonica</name>
    <dbReference type="NCBI Taxonomy" id="151549"/>
    <lineage>
        <taxon>Eukaryota</taxon>
        <taxon>Metazoa</taxon>
        <taxon>Ecdysozoa</taxon>
        <taxon>Arthropoda</taxon>
        <taxon>Hexapoda</taxon>
        <taxon>Insecta</taxon>
        <taxon>Pterygota</taxon>
        <taxon>Neoptera</taxon>
        <taxon>Endopterygota</taxon>
        <taxon>Lepidoptera</taxon>
        <taxon>Glossata</taxon>
        <taxon>Ditrysia</taxon>
        <taxon>Tineoidea</taxon>
        <taxon>Psychidae</taxon>
        <taxon>Oiketicinae</taxon>
        <taxon>Eumeta</taxon>
    </lineage>
</organism>
<dbReference type="OrthoDB" id="10017160at2759"/>
<dbReference type="EMBL" id="BGZK01001137">
    <property type="protein sequence ID" value="GBP72216.1"/>
    <property type="molecule type" value="Genomic_DNA"/>
</dbReference>
<dbReference type="Proteomes" id="UP000299102">
    <property type="component" value="Unassembled WGS sequence"/>
</dbReference>
<accession>A0A4C1Y8E4</accession>
<dbReference type="AlphaFoldDB" id="A0A4C1Y8E4"/>
<sequence>MLTRFKEWGILKGDETCIYYYDSKTKQQSSIWVYRDEPKSTKWARERSASKRMIVSFFNKTGHMAIVVLENCHTANNDCYLTPSSENKLLSYEERLTTFYANLASAAHDITPLHPSPPPPILATAVPKATREVVVSIQFTFEPWRASPQRVQKLYQRYRQTCAICTTTKDNRCHLSSSMKGGSIYYS</sequence>
<reference evidence="1 2" key="1">
    <citation type="journal article" date="2019" name="Commun. Biol.">
        <title>The bagworm genome reveals a unique fibroin gene that provides high tensile strength.</title>
        <authorList>
            <person name="Kono N."/>
            <person name="Nakamura H."/>
            <person name="Ohtoshi R."/>
            <person name="Tomita M."/>
            <person name="Numata K."/>
            <person name="Arakawa K."/>
        </authorList>
    </citation>
    <scope>NUCLEOTIDE SEQUENCE [LARGE SCALE GENOMIC DNA]</scope>
</reference>
<keyword evidence="2" id="KW-1185">Reference proteome</keyword>
<dbReference type="GO" id="GO:0003676">
    <property type="term" value="F:nucleic acid binding"/>
    <property type="evidence" value="ECO:0007669"/>
    <property type="project" value="InterPro"/>
</dbReference>
<gene>
    <name evidence="1" type="ORF">EVAR_51123_1</name>
</gene>
<dbReference type="Gene3D" id="3.30.420.10">
    <property type="entry name" value="Ribonuclease H-like superfamily/Ribonuclease H"/>
    <property type="match status" value="1"/>
</dbReference>